<evidence type="ECO:0008006" key="2">
    <source>
        <dbReference type="Google" id="ProtNLM"/>
    </source>
</evidence>
<organism evidence="1">
    <name type="scientific">marine sediment metagenome</name>
    <dbReference type="NCBI Taxonomy" id="412755"/>
    <lineage>
        <taxon>unclassified sequences</taxon>
        <taxon>metagenomes</taxon>
        <taxon>ecological metagenomes</taxon>
    </lineage>
</organism>
<gene>
    <name evidence="1" type="ORF">S01H4_05941</name>
</gene>
<dbReference type="EMBL" id="BART01001772">
    <property type="protein sequence ID" value="GAG73131.1"/>
    <property type="molecule type" value="Genomic_DNA"/>
</dbReference>
<dbReference type="Gene3D" id="3.50.50.60">
    <property type="entry name" value="FAD/NAD(P)-binding domain"/>
    <property type="match status" value="1"/>
</dbReference>
<feature type="non-terminal residue" evidence="1">
    <location>
        <position position="1"/>
    </location>
</feature>
<protein>
    <recommendedName>
        <fullName evidence="2">FAD/NAD(P)-binding domain-containing protein</fullName>
    </recommendedName>
</protein>
<name>X1BLY6_9ZZZZ</name>
<proteinExistence type="predicted"/>
<comment type="caution">
    <text evidence="1">The sequence shown here is derived from an EMBL/GenBank/DDBJ whole genome shotgun (WGS) entry which is preliminary data.</text>
</comment>
<reference evidence="1" key="1">
    <citation type="journal article" date="2014" name="Front. Microbiol.">
        <title>High frequency of phylogenetically diverse reductive dehalogenase-homologous genes in deep subseafloor sedimentary metagenomes.</title>
        <authorList>
            <person name="Kawai M."/>
            <person name="Futagami T."/>
            <person name="Toyoda A."/>
            <person name="Takaki Y."/>
            <person name="Nishi S."/>
            <person name="Hori S."/>
            <person name="Arai W."/>
            <person name="Tsubouchi T."/>
            <person name="Morono Y."/>
            <person name="Uchiyama I."/>
            <person name="Ito T."/>
            <person name="Fujiyama A."/>
            <person name="Inagaki F."/>
            <person name="Takami H."/>
        </authorList>
    </citation>
    <scope>NUCLEOTIDE SEQUENCE</scope>
    <source>
        <strain evidence="1">Expedition CK06-06</strain>
    </source>
</reference>
<evidence type="ECO:0000313" key="1">
    <source>
        <dbReference type="EMBL" id="GAG73131.1"/>
    </source>
</evidence>
<accession>X1BLY6</accession>
<sequence length="30" mass="3156">SLLGGTCTNLGCIPTKAMLNSVETIFIEKT</sequence>
<dbReference type="AlphaFoldDB" id="X1BLY6"/>
<dbReference type="InterPro" id="IPR036188">
    <property type="entry name" value="FAD/NAD-bd_sf"/>
</dbReference>